<keyword evidence="3" id="KW-1185">Reference proteome</keyword>
<dbReference type="Proteomes" id="UP000054558">
    <property type="component" value="Unassembled WGS sequence"/>
</dbReference>
<evidence type="ECO:0000256" key="1">
    <source>
        <dbReference type="SAM" id="MobiDB-lite"/>
    </source>
</evidence>
<accession>A0A0U9HQT4</accession>
<protein>
    <submittedName>
        <fullName evidence="2">Uncharacterized protein</fullName>
    </submittedName>
</protein>
<gene>
    <name evidence="2" type="ORF">KFL_000750110</name>
</gene>
<reference evidence="2 3" key="1">
    <citation type="journal article" date="2014" name="Nat. Commun.">
        <title>Klebsormidium flaccidum genome reveals primary factors for plant terrestrial adaptation.</title>
        <authorList>
            <person name="Hori K."/>
            <person name="Maruyama F."/>
            <person name="Fujisawa T."/>
            <person name="Togashi T."/>
            <person name="Yamamoto N."/>
            <person name="Seo M."/>
            <person name="Sato S."/>
            <person name="Yamada T."/>
            <person name="Mori H."/>
            <person name="Tajima N."/>
            <person name="Moriyama T."/>
            <person name="Ikeuchi M."/>
            <person name="Watanabe M."/>
            <person name="Wada H."/>
            <person name="Kobayashi K."/>
            <person name="Saito M."/>
            <person name="Masuda T."/>
            <person name="Sasaki-Sekimoto Y."/>
            <person name="Mashiguchi K."/>
            <person name="Awai K."/>
            <person name="Shimojima M."/>
            <person name="Masuda S."/>
            <person name="Iwai M."/>
            <person name="Nobusawa T."/>
            <person name="Narise T."/>
            <person name="Kondo S."/>
            <person name="Saito H."/>
            <person name="Sato R."/>
            <person name="Murakawa M."/>
            <person name="Ihara Y."/>
            <person name="Oshima-Yamada Y."/>
            <person name="Ohtaka K."/>
            <person name="Satoh M."/>
            <person name="Sonobe K."/>
            <person name="Ishii M."/>
            <person name="Ohtani R."/>
            <person name="Kanamori-Sato M."/>
            <person name="Honoki R."/>
            <person name="Miyazaki D."/>
            <person name="Mochizuki H."/>
            <person name="Umetsu J."/>
            <person name="Higashi K."/>
            <person name="Shibata D."/>
            <person name="Kamiya Y."/>
            <person name="Sato N."/>
            <person name="Nakamura Y."/>
            <person name="Tabata S."/>
            <person name="Ida S."/>
            <person name="Kurokawa K."/>
            <person name="Ohta H."/>
        </authorList>
    </citation>
    <scope>NUCLEOTIDE SEQUENCE [LARGE SCALE GENOMIC DNA]</scope>
    <source>
        <strain evidence="2 3">NIES-2285</strain>
    </source>
</reference>
<sequence length="363" mass="40113">MEGAKKDLSIDDDYQSCVFLITNAGFAKRSKQEFRTLSQELESYGPGLSGWFEVYAANPGSGRPSPIFLRVVNAFLERWSPENTLKESEGFSYHAATTSFHISREVWEGLDAGFRRDFDAARERLGKPLNSCVSMAKILTLMMVDIERNRKVWLTGALYSKAFREAAARPRCVMRPRRVMRPGNVRCVSVTMIFDAFAGCDRGGERASRTRAPPPFLARSMRRTRRPEPGLGRGATNQAAETDSGVSTEPDKVSQVFRLSGAYEDSEESRSDWRFKRGRGQGDAAAAPKAATNKVAAARVVPETVAATAAETQSRAPDQGDPVWEVAVQHVAAMLRNGVRGLLLDGAERARDERSGEIEVEKE</sequence>
<name>A0A0U9HQT4_KLENI</name>
<dbReference type="AlphaFoldDB" id="A0A0U9HQT4"/>
<proteinExistence type="predicted"/>
<feature type="region of interest" description="Disordered" evidence="1">
    <location>
        <begin position="202"/>
        <end position="252"/>
    </location>
</feature>
<evidence type="ECO:0000313" key="3">
    <source>
        <dbReference type="Proteomes" id="UP000054558"/>
    </source>
</evidence>
<evidence type="ECO:0000313" key="2">
    <source>
        <dbReference type="EMBL" id="GAQ81242.1"/>
    </source>
</evidence>
<feature type="compositionally biased region" description="Polar residues" evidence="1">
    <location>
        <begin position="235"/>
        <end position="247"/>
    </location>
</feature>
<dbReference type="EMBL" id="DF237024">
    <property type="protein sequence ID" value="GAQ81242.1"/>
    <property type="molecule type" value="Genomic_DNA"/>
</dbReference>
<organism evidence="2 3">
    <name type="scientific">Klebsormidium nitens</name>
    <name type="common">Green alga</name>
    <name type="synonym">Ulothrix nitens</name>
    <dbReference type="NCBI Taxonomy" id="105231"/>
    <lineage>
        <taxon>Eukaryota</taxon>
        <taxon>Viridiplantae</taxon>
        <taxon>Streptophyta</taxon>
        <taxon>Klebsormidiophyceae</taxon>
        <taxon>Klebsormidiales</taxon>
        <taxon>Klebsormidiaceae</taxon>
        <taxon>Klebsormidium</taxon>
    </lineage>
</organism>